<dbReference type="Proteomes" id="UP000517694">
    <property type="component" value="Unassembled WGS sequence"/>
</dbReference>
<name>A0A7X1I3U6_9ACTN</name>
<accession>A0A7X1I3U6</accession>
<sequence length="285" mass="31511">MTRVTRHVRPEAVDAAAVQVLAEDLEDSLGSLGQSPAIFALTLDETLTMAQARLALDPDATELETWEAVVCAMQVGTAAFAAAQTTHDVVECRIMDEIRSVQATGPQSYANAGNWLTTLWFIIVCRDQERMNAMCNVPIELLRASGAHGDEYVYRWVDALQAYWLERPGLLDIIQSAIEASYPEIATVAPRDLLQNILYQPINLFSYFIRRDHEGFNRTLAEALALHKSYWTASEDRARDLNGTIALGPLAVACLAYDAGFPIDVESAYLPKALLEGTWVGEFET</sequence>
<dbReference type="EMBL" id="JACMHY010000011">
    <property type="protein sequence ID" value="MBC2868275.1"/>
    <property type="molecule type" value="Genomic_DNA"/>
</dbReference>
<dbReference type="AlphaFoldDB" id="A0A7X1I3U6"/>
<evidence type="ECO:0000313" key="1">
    <source>
        <dbReference type="EMBL" id="MBC2868275.1"/>
    </source>
</evidence>
<protein>
    <submittedName>
        <fullName evidence="1">Immunity 49 family protein</fullName>
    </submittedName>
</protein>
<comment type="caution">
    <text evidence="1">The sequence shown here is derived from an EMBL/GenBank/DDBJ whole genome shotgun (WGS) entry which is preliminary data.</text>
</comment>
<organism evidence="1 2">
    <name type="scientific">Streptomyces mexicanus</name>
    <dbReference type="NCBI Taxonomy" id="178566"/>
    <lineage>
        <taxon>Bacteria</taxon>
        <taxon>Bacillati</taxon>
        <taxon>Actinomycetota</taxon>
        <taxon>Actinomycetes</taxon>
        <taxon>Kitasatosporales</taxon>
        <taxon>Streptomycetaceae</taxon>
        <taxon>Streptomyces</taxon>
    </lineage>
</organism>
<keyword evidence="2" id="KW-1185">Reference proteome</keyword>
<evidence type="ECO:0000313" key="2">
    <source>
        <dbReference type="Proteomes" id="UP000517694"/>
    </source>
</evidence>
<gene>
    <name evidence="1" type="ORF">H1R13_25920</name>
</gene>
<proteinExistence type="predicted"/>
<dbReference type="InterPro" id="IPR029074">
    <property type="entry name" value="Imm49"/>
</dbReference>
<dbReference type="Pfam" id="PF15575">
    <property type="entry name" value="Imm49"/>
    <property type="match status" value="1"/>
</dbReference>
<reference evidence="1 2" key="1">
    <citation type="submission" date="2020-08" db="EMBL/GenBank/DDBJ databases">
        <title>Whole-Genome Sequence of French Clinical Streptomyces mexicanus Strain Q0842.</title>
        <authorList>
            <person name="Boxberger M."/>
            <person name="La Scola B."/>
        </authorList>
    </citation>
    <scope>NUCLEOTIDE SEQUENCE [LARGE SCALE GENOMIC DNA]</scope>
    <source>
        <strain evidence="1 2">Marseille-Q0842</strain>
    </source>
</reference>